<dbReference type="InterPro" id="IPR019744">
    <property type="entry name" value="APP_CUBD_CS"/>
</dbReference>
<dbReference type="InterPro" id="IPR015849">
    <property type="entry name" value="Amyloid_glyco_heparin-bd"/>
</dbReference>
<evidence type="ECO:0000313" key="10">
    <source>
        <dbReference type="Proteomes" id="UP000887565"/>
    </source>
</evidence>
<dbReference type="GO" id="GO:0046914">
    <property type="term" value="F:transition metal ion binding"/>
    <property type="evidence" value="ECO:0007669"/>
    <property type="project" value="InterPro"/>
</dbReference>
<keyword evidence="5" id="KW-0472">Membrane</keyword>
<dbReference type="InterPro" id="IPR011178">
    <property type="entry name" value="Amyloid_glyco_Cu-bd"/>
</dbReference>
<dbReference type="Gene3D" id="3.30.1490.140">
    <property type="entry name" value="Amyloidogenic glycoprotein, copper-binding domain"/>
    <property type="match status" value="1"/>
</dbReference>
<organism evidence="10 11">
    <name type="scientific">Romanomermis culicivorax</name>
    <name type="common">Nematode worm</name>
    <dbReference type="NCBI Taxonomy" id="13658"/>
    <lineage>
        <taxon>Eukaryota</taxon>
        <taxon>Metazoa</taxon>
        <taxon>Ecdysozoa</taxon>
        <taxon>Nematoda</taxon>
        <taxon>Enoplea</taxon>
        <taxon>Dorylaimia</taxon>
        <taxon>Mermithida</taxon>
        <taxon>Mermithoidea</taxon>
        <taxon>Mermithidae</taxon>
        <taxon>Romanomermis</taxon>
    </lineage>
</organism>
<evidence type="ECO:0000256" key="1">
    <source>
        <dbReference type="ARBA" id="ARBA00004479"/>
    </source>
</evidence>
<feature type="disulfide bond" evidence="8">
    <location>
        <begin position="145"/>
        <end position="189"/>
    </location>
</feature>
<dbReference type="SUPFAM" id="SSF56491">
    <property type="entry name" value="A heparin-binding domain"/>
    <property type="match status" value="1"/>
</dbReference>
<evidence type="ECO:0000259" key="9">
    <source>
        <dbReference type="PROSITE" id="PS51869"/>
    </source>
</evidence>
<comment type="caution">
    <text evidence="8">Lacks conserved residue(s) required for the propagation of feature annotation.</text>
</comment>
<dbReference type="Gene3D" id="3.90.570.10">
    <property type="entry name" value="Amyloidogenic glycoprotein, heparin-binding domain"/>
    <property type="match status" value="1"/>
</dbReference>
<evidence type="ECO:0000313" key="11">
    <source>
        <dbReference type="WBParaSite" id="nRc.2.0.1.t43544-RA"/>
    </source>
</evidence>
<dbReference type="Pfam" id="PF12924">
    <property type="entry name" value="APP_Cu_bd"/>
    <property type="match status" value="1"/>
</dbReference>
<dbReference type="GO" id="GO:0007417">
    <property type="term" value="P:central nervous system development"/>
    <property type="evidence" value="ECO:0007669"/>
    <property type="project" value="TreeGrafter"/>
</dbReference>
<dbReference type="GO" id="GO:0043025">
    <property type="term" value="C:neuronal cell body"/>
    <property type="evidence" value="ECO:0007669"/>
    <property type="project" value="TreeGrafter"/>
</dbReference>
<comment type="similarity">
    <text evidence="8">Belongs to the APP family.</text>
</comment>
<keyword evidence="4" id="KW-1133">Transmembrane helix</keyword>
<keyword evidence="10" id="KW-1185">Reference proteome</keyword>
<dbReference type="Pfam" id="PF02177">
    <property type="entry name" value="APP_N"/>
    <property type="match status" value="1"/>
</dbReference>
<keyword evidence="7" id="KW-0325">Glycoprotein</keyword>
<name>A0A915KYI8_ROMCU</name>
<proteinExistence type="inferred from homology"/>
<dbReference type="Proteomes" id="UP000887565">
    <property type="component" value="Unplaced"/>
</dbReference>
<dbReference type="PROSITE" id="PS51869">
    <property type="entry name" value="APP_E1"/>
    <property type="match status" value="1"/>
</dbReference>
<dbReference type="GO" id="GO:0008201">
    <property type="term" value="F:heparin binding"/>
    <property type="evidence" value="ECO:0007669"/>
    <property type="project" value="UniProtKB-UniRule"/>
</dbReference>
<dbReference type="GO" id="GO:0016020">
    <property type="term" value="C:membrane"/>
    <property type="evidence" value="ECO:0007669"/>
    <property type="project" value="UniProtKB-SubCell"/>
</dbReference>
<dbReference type="SMART" id="SM00006">
    <property type="entry name" value="A4_EXTRA"/>
    <property type="match status" value="1"/>
</dbReference>
<evidence type="ECO:0000256" key="4">
    <source>
        <dbReference type="ARBA" id="ARBA00022989"/>
    </source>
</evidence>
<dbReference type="InterPro" id="IPR008154">
    <property type="entry name" value="Amyloid_glyco_extra"/>
</dbReference>
<feature type="region of interest" description="GFLD subdomain" evidence="8">
    <location>
        <begin position="100"/>
        <end position="195"/>
    </location>
</feature>
<keyword evidence="6 8" id="KW-1015">Disulfide bond</keyword>
<sequence>MPELVPDLKNARLMPDRSKQCQIWHRKCQYGNTGGKKTVALPRGPDSTYSKKNQIEFSLANPFIFAVDPSPPSTNSRQNTAIIFGDHLNNVRNPLKNNHELHAPEVAFHCGYKNKYVDQSTGKWLSDKAIYATCLAGKLDILKYCRKVYPHLQITNIVEAENQLTISDWCKAPEGSTCKWSFLSRPFKCLVGEFESEALLVPQGCHFGHVDDRSECKDFDYWNRTAQLECSKRLGDLYVESFSMLEPCGLDMFSGVEYVCCPKNSPSNVEMNANWLQELKTLQANPNFNKLNLKTTKNLDDFFRQKNADDVLIVFQMEKVIFTKAENSKRPHNDFVKIM</sequence>
<keyword evidence="3" id="KW-0732">Signal</keyword>
<evidence type="ECO:0000256" key="7">
    <source>
        <dbReference type="ARBA" id="ARBA00023180"/>
    </source>
</evidence>
<keyword evidence="2" id="KW-0812">Transmembrane</keyword>
<evidence type="ECO:0000256" key="5">
    <source>
        <dbReference type="ARBA" id="ARBA00023136"/>
    </source>
</evidence>
<protein>
    <submittedName>
        <fullName evidence="11">E1 domain-containing protein</fullName>
    </submittedName>
</protein>
<comment type="subcellular location">
    <subcellularLocation>
        <location evidence="1">Membrane</location>
        <topology evidence="1">Single-pass type I membrane protein</topology>
    </subcellularLocation>
</comment>
<dbReference type="PANTHER" id="PTHR23103:SF15">
    <property type="entry name" value="AMYLOID-BETA-LIKE PROTEIN"/>
    <property type="match status" value="1"/>
</dbReference>
<dbReference type="InterPro" id="IPR008155">
    <property type="entry name" value="Amyloid_glyco"/>
</dbReference>
<dbReference type="AlphaFoldDB" id="A0A915KYI8"/>
<dbReference type="PANTHER" id="PTHR23103">
    <property type="entry name" value="ALZHEIMER'S DISEASE BETA-AMYLOID RELATED"/>
    <property type="match status" value="1"/>
</dbReference>
<feature type="region of interest" description="CuBD subdomain" evidence="8">
    <location>
        <begin position="203"/>
        <end position="263"/>
    </location>
</feature>
<reference evidence="11" key="1">
    <citation type="submission" date="2022-11" db="UniProtKB">
        <authorList>
            <consortium name="WormBaseParasite"/>
        </authorList>
    </citation>
    <scope>IDENTIFICATION</scope>
</reference>
<evidence type="ECO:0000256" key="6">
    <source>
        <dbReference type="ARBA" id="ARBA00023157"/>
    </source>
</evidence>
<dbReference type="GO" id="GO:0007409">
    <property type="term" value="P:axonogenesis"/>
    <property type="evidence" value="ECO:0007669"/>
    <property type="project" value="TreeGrafter"/>
</dbReference>
<accession>A0A915KYI8</accession>
<evidence type="ECO:0000256" key="2">
    <source>
        <dbReference type="ARBA" id="ARBA00022692"/>
    </source>
</evidence>
<feature type="domain" description="E1" evidence="9">
    <location>
        <begin position="100"/>
        <end position="263"/>
    </location>
</feature>
<dbReference type="WBParaSite" id="nRc.2.0.1.t43544-RA">
    <property type="protein sequence ID" value="nRc.2.0.1.t43544-RA"/>
    <property type="gene ID" value="nRc.2.0.1.g43544"/>
</dbReference>
<dbReference type="SUPFAM" id="SSF89811">
    <property type="entry name" value="Amyloid beta a4 protein copper binding domain (domain 2)"/>
    <property type="match status" value="1"/>
</dbReference>
<dbReference type="PROSITE" id="PS00319">
    <property type="entry name" value="APP_CUBD"/>
    <property type="match status" value="1"/>
</dbReference>
<evidence type="ECO:0000256" key="8">
    <source>
        <dbReference type="PROSITE-ProRule" id="PRU01217"/>
    </source>
</evidence>
<dbReference type="GO" id="GO:0043005">
    <property type="term" value="C:neuron projection"/>
    <property type="evidence" value="ECO:0007669"/>
    <property type="project" value="TreeGrafter"/>
</dbReference>
<dbReference type="InterPro" id="IPR036454">
    <property type="entry name" value="Amyloid_glyco_heparin-bd_sf"/>
</dbReference>
<dbReference type="InterPro" id="IPR036669">
    <property type="entry name" value="Amyloid_Cu-bd_sf"/>
</dbReference>
<evidence type="ECO:0000256" key="3">
    <source>
        <dbReference type="ARBA" id="ARBA00022729"/>
    </source>
</evidence>